<evidence type="ECO:0000259" key="5">
    <source>
        <dbReference type="PROSITE" id="PS50011"/>
    </source>
</evidence>
<keyword evidence="2" id="KW-0547">Nucleotide-binding</keyword>
<evidence type="ECO:0000256" key="1">
    <source>
        <dbReference type="ARBA" id="ARBA00022679"/>
    </source>
</evidence>
<evidence type="ECO:0000256" key="2">
    <source>
        <dbReference type="ARBA" id="ARBA00022741"/>
    </source>
</evidence>
<dbReference type="Gene3D" id="1.10.510.10">
    <property type="entry name" value="Transferase(Phosphotransferase) domain 1"/>
    <property type="match status" value="1"/>
</dbReference>
<name>A0AAD7AWM3_MYCRO</name>
<accession>A0AAD7AWM3</accession>
<dbReference type="SUPFAM" id="SSF56112">
    <property type="entry name" value="Protein kinase-like (PK-like)"/>
    <property type="match status" value="1"/>
</dbReference>
<dbReference type="PROSITE" id="PS00109">
    <property type="entry name" value="PROTEIN_KINASE_TYR"/>
    <property type="match status" value="1"/>
</dbReference>
<protein>
    <submittedName>
        <fullName evidence="6">Kinase-like domain-containing protein</fullName>
    </submittedName>
</protein>
<evidence type="ECO:0000313" key="7">
    <source>
        <dbReference type="Proteomes" id="UP001221757"/>
    </source>
</evidence>
<feature type="domain" description="Protein kinase" evidence="5">
    <location>
        <begin position="117"/>
        <end position="379"/>
    </location>
</feature>
<keyword evidence="4" id="KW-0067">ATP-binding</keyword>
<gene>
    <name evidence="6" type="ORF">B0H17DRAFT_128978</name>
</gene>
<dbReference type="EMBL" id="JARKIE010001467">
    <property type="protein sequence ID" value="KAJ7601876.1"/>
    <property type="molecule type" value="Genomic_DNA"/>
</dbReference>
<dbReference type="AlphaFoldDB" id="A0AAD7AWM3"/>
<dbReference type="PROSITE" id="PS50011">
    <property type="entry name" value="PROTEIN_KINASE_DOM"/>
    <property type="match status" value="1"/>
</dbReference>
<dbReference type="GO" id="GO:0004674">
    <property type="term" value="F:protein serine/threonine kinase activity"/>
    <property type="evidence" value="ECO:0007669"/>
    <property type="project" value="TreeGrafter"/>
</dbReference>
<dbReference type="InterPro" id="IPR008266">
    <property type="entry name" value="Tyr_kinase_AS"/>
</dbReference>
<keyword evidence="3 6" id="KW-0418">Kinase</keyword>
<dbReference type="Pfam" id="PF07714">
    <property type="entry name" value="PK_Tyr_Ser-Thr"/>
    <property type="match status" value="1"/>
</dbReference>
<dbReference type="PANTHER" id="PTHR44329:SF288">
    <property type="entry name" value="MITOGEN-ACTIVATED PROTEIN KINASE KINASE KINASE 20"/>
    <property type="match status" value="1"/>
</dbReference>
<dbReference type="PANTHER" id="PTHR44329">
    <property type="entry name" value="SERINE/THREONINE-PROTEIN KINASE TNNI3K-RELATED"/>
    <property type="match status" value="1"/>
</dbReference>
<dbReference type="InterPro" id="IPR051681">
    <property type="entry name" value="Ser/Thr_Kinases-Pseudokinases"/>
</dbReference>
<proteinExistence type="predicted"/>
<keyword evidence="1" id="KW-0808">Transferase</keyword>
<dbReference type="InterPro" id="IPR000719">
    <property type="entry name" value="Prot_kinase_dom"/>
</dbReference>
<organism evidence="6 7">
    <name type="scientific">Mycena rosella</name>
    <name type="common">Pink bonnet</name>
    <name type="synonym">Agaricus rosellus</name>
    <dbReference type="NCBI Taxonomy" id="1033263"/>
    <lineage>
        <taxon>Eukaryota</taxon>
        <taxon>Fungi</taxon>
        <taxon>Dikarya</taxon>
        <taxon>Basidiomycota</taxon>
        <taxon>Agaricomycotina</taxon>
        <taxon>Agaricomycetes</taxon>
        <taxon>Agaricomycetidae</taxon>
        <taxon>Agaricales</taxon>
        <taxon>Marasmiineae</taxon>
        <taxon>Mycenaceae</taxon>
        <taxon>Mycena</taxon>
    </lineage>
</organism>
<keyword evidence="7" id="KW-1185">Reference proteome</keyword>
<comment type="caution">
    <text evidence="6">The sequence shown here is derived from an EMBL/GenBank/DDBJ whole genome shotgun (WGS) entry which is preliminary data.</text>
</comment>
<dbReference type="Proteomes" id="UP001221757">
    <property type="component" value="Unassembled WGS sequence"/>
</dbReference>
<dbReference type="InterPro" id="IPR011009">
    <property type="entry name" value="Kinase-like_dom_sf"/>
</dbReference>
<evidence type="ECO:0000313" key="6">
    <source>
        <dbReference type="EMBL" id="KAJ7601876.1"/>
    </source>
</evidence>
<reference evidence="6" key="1">
    <citation type="submission" date="2023-03" db="EMBL/GenBank/DDBJ databases">
        <title>Massive genome expansion in bonnet fungi (Mycena s.s.) driven by repeated elements and novel gene families across ecological guilds.</title>
        <authorList>
            <consortium name="Lawrence Berkeley National Laboratory"/>
            <person name="Harder C.B."/>
            <person name="Miyauchi S."/>
            <person name="Viragh M."/>
            <person name="Kuo A."/>
            <person name="Thoen E."/>
            <person name="Andreopoulos B."/>
            <person name="Lu D."/>
            <person name="Skrede I."/>
            <person name="Drula E."/>
            <person name="Henrissat B."/>
            <person name="Morin E."/>
            <person name="Kohler A."/>
            <person name="Barry K."/>
            <person name="LaButti K."/>
            <person name="Morin E."/>
            <person name="Salamov A."/>
            <person name="Lipzen A."/>
            <person name="Mereny Z."/>
            <person name="Hegedus B."/>
            <person name="Baldrian P."/>
            <person name="Stursova M."/>
            <person name="Weitz H."/>
            <person name="Taylor A."/>
            <person name="Grigoriev I.V."/>
            <person name="Nagy L.G."/>
            <person name="Martin F."/>
            <person name="Kauserud H."/>
        </authorList>
    </citation>
    <scope>NUCLEOTIDE SEQUENCE</scope>
    <source>
        <strain evidence="6">CBHHK067</strain>
    </source>
</reference>
<dbReference type="InterPro" id="IPR001245">
    <property type="entry name" value="Ser-Thr/Tyr_kinase_cat_dom"/>
</dbReference>
<dbReference type="GO" id="GO:0005524">
    <property type="term" value="F:ATP binding"/>
    <property type="evidence" value="ECO:0007669"/>
    <property type="project" value="UniProtKB-KW"/>
</dbReference>
<evidence type="ECO:0000256" key="3">
    <source>
        <dbReference type="ARBA" id="ARBA00022777"/>
    </source>
</evidence>
<sequence length="396" mass="44321">MGATDLVESLETRKNLLELSVNLNLESDPIFLSALRADEERITKLLVSILYSESVEDAVLRLEGDSAQVFLDVVQDALDRGLFVAQKHRWKARRLIRKLSEACDMLPSALFITGVRGRAEHPVFGGGYGDIYCASYGNEAVALKHLRHCLRGSGQRRVRLKFCREALVWRDWHHPNILSFIGIDRESFPSSLCMVSPWMEHGTVLKYLEQHGRGNVDKFLYEIAQGLRYLHSCNIVHGDLRGSNVLINEDRSACLADFGLSVFSNATSTRSSTRAGSLYWLAPELIYPERFGCKFARTPATDVYAFGCVCVELYTGRPPFSDIPEPAALLKTISGERVGRPSGAPAMSDTLWQQITVCWEENPANRPAARLVVNNMVKLTSKRSSVCRLPPMLFVL</sequence>
<evidence type="ECO:0000256" key="4">
    <source>
        <dbReference type="ARBA" id="ARBA00022840"/>
    </source>
</evidence>